<keyword evidence="4" id="KW-0732">Signal</keyword>
<gene>
    <name evidence="5" type="ORF">ANCDUO_21218</name>
</gene>
<protein>
    <recommendedName>
        <fullName evidence="7">Transthyretin-like family protein</fullName>
    </recommendedName>
</protein>
<dbReference type="OrthoDB" id="5855935at2759"/>
<evidence type="ECO:0000256" key="1">
    <source>
        <dbReference type="ARBA" id="ARBA00004613"/>
    </source>
</evidence>
<reference evidence="5 6" key="1">
    <citation type="submission" date="2013-12" db="EMBL/GenBank/DDBJ databases">
        <title>Draft genome of the parsitic nematode Ancylostoma duodenale.</title>
        <authorList>
            <person name="Mitreva M."/>
        </authorList>
    </citation>
    <scope>NUCLEOTIDE SEQUENCE [LARGE SCALE GENOMIC DNA]</scope>
    <source>
        <strain evidence="5 6">Zhejiang</strain>
    </source>
</reference>
<sequence length="78" mass="9024">SIELLEQTHSDEAGRFELVGRSRSNSNWRPVLNIYHDCEDAKNPGRRKMNFLLPRKYVTEGPTPQVNVFRSRIRVAIG</sequence>
<evidence type="ECO:0000256" key="2">
    <source>
        <dbReference type="ARBA" id="ARBA00010112"/>
    </source>
</evidence>
<dbReference type="InterPro" id="IPR038479">
    <property type="entry name" value="Transthyretin-like_sf"/>
</dbReference>
<dbReference type="AlphaFoldDB" id="A0A0C2FPS5"/>
<comment type="similarity">
    <text evidence="2">Belongs to the nematode transthyretin-like family.</text>
</comment>
<keyword evidence="3" id="KW-0964">Secreted</keyword>
<dbReference type="InterPro" id="IPR001534">
    <property type="entry name" value="Transthyretin-like"/>
</dbReference>
<dbReference type="Proteomes" id="UP000054047">
    <property type="component" value="Unassembled WGS sequence"/>
</dbReference>
<proteinExistence type="inferred from homology"/>
<dbReference type="Pfam" id="PF01060">
    <property type="entry name" value="TTR-52"/>
    <property type="match status" value="1"/>
</dbReference>
<evidence type="ECO:0000313" key="6">
    <source>
        <dbReference type="Proteomes" id="UP000054047"/>
    </source>
</evidence>
<dbReference type="GO" id="GO:0005576">
    <property type="term" value="C:extracellular region"/>
    <property type="evidence" value="ECO:0007669"/>
    <property type="project" value="UniProtKB-SubCell"/>
</dbReference>
<dbReference type="Gene3D" id="2.60.40.3330">
    <property type="match status" value="1"/>
</dbReference>
<feature type="non-terminal residue" evidence="5">
    <location>
        <position position="1"/>
    </location>
</feature>
<keyword evidence="6" id="KW-1185">Reference proteome</keyword>
<comment type="subcellular location">
    <subcellularLocation>
        <location evidence="1">Secreted</location>
    </subcellularLocation>
</comment>
<dbReference type="GO" id="GO:0009986">
    <property type="term" value="C:cell surface"/>
    <property type="evidence" value="ECO:0007669"/>
    <property type="project" value="InterPro"/>
</dbReference>
<evidence type="ECO:0000313" key="5">
    <source>
        <dbReference type="EMBL" id="KIH48709.1"/>
    </source>
</evidence>
<dbReference type="EMBL" id="KN757543">
    <property type="protein sequence ID" value="KIH48709.1"/>
    <property type="molecule type" value="Genomic_DNA"/>
</dbReference>
<evidence type="ECO:0000256" key="4">
    <source>
        <dbReference type="ARBA" id="ARBA00022729"/>
    </source>
</evidence>
<accession>A0A0C2FPS5</accession>
<dbReference type="PANTHER" id="PTHR21700">
    <property type="entry name" value="TRANSTHYRETIN-LIKE FAMILY PROTEIN-RELATED"/>
    <property type="match status" value="1"/>
</dbReference>
<name>A0A0C2FPS5_9BILA</name>
<evidence type="ECO:0000256" key="3">
    <source>
        <dbReference type="ARBA" id="ARBA00022525"/>
    </source>
</evidence>
<organism evidence="5 6">
    <name type="scientific">Ancylostoma duodenale</name>
    <dbReference type="NCBI Taxonomy" id="51022"/>
    <lineage>
        <taxon>Eukaryota</taxon>
        <taxon>Metazoa</taxon>
        <taxon>Ecdysozoa</taxon>
        <taxon>Nematoda</taxon>
        <taxon>Chromadorea</taxon>
        <taxon>Rhabditida</taxon>
        <taxon>Rhabditina</taxon>
        <taxon>Rhabditomorpha</taxon>
        <taxon>Strongyloidea</taxon>
        <taxon>Ancylostomatidae</taxon>
        <taxon>Ancylostomatinae</taxon>
        <taxon>Ancylostoma</taxon>
    </lineage>
</organism>
<evidence type="ECO:0008006" key="7">
    <source>
        <dbReference type="Google" id="ProtNLM"/>
    </source>
</evidence>